<reference evidence="1 2" key="1">
    <citation type="submission" date="2015-05" db="EMBL/GenBank/DDBJ databases">
        <title>Evolution of Trichinella species and genotypes.</title>
        <authorList>
            <person name="Korhonen P.K."/>
            <person name="Edoardo P."/>
            <person name="Giuseppe L.R."/>
            <person name="Gasser R.B."/>
        </authorList>
    </citation>
    <scope>NUCLEOTIDE SEQUENCE [LARGE SCALE GENOMIC DNA]</scope>
    <source>
        <strain evidence="1">ISS10</strain>
    </source>
</reference>
<evidence type="ECO:0000313" key="2">
    <source>
        <dbReference type="Proteomes" id="UP000054721"/>
    </source>
</evidence>
<dbReference type="Proteomes" id="UP000054721">
    <property type="component" value="Unassembled WGS sequence"/>
</dbReference>
<name>A0A0V1KHS7_9BILA</name>
<dbReference type="EMBL" id="JYDW01002260">
    <property type="protein sequence ID" value="KRZ46771.1"/>
    <property type="molecule type" value="Genomic_DNA"/>
</dbReference>
<accession>A0A0V1KHS7</accession>
<protein>
    <submittedName>
        <fullName evidence="1">Uncharacterized protein</fullName>
    </submittedName>
</protein>
<sequence>MKYQQFGLPSSRVSCVLQVVSWDDILQIHPFA</sequence>
<evidence type="ECO:0000313" key="1">
    <source>
        <dbReference type="EMBL" id="KRZ46771.1"/>
    </source>
</evidence>
<dbReference type="AlphaFoldDB" id="A0A0V1KHS7"/>
<gene>
    <name evidence="1" type="ORF">T02_8689</name>
</gene>
<organism evidence="1 2">
    <name type="scientific">Trichinella nativa</name>
    <dbReference type="NCBI Taxonomy" id="6335"/>
    <lineage>
        <taxon>Eukaryota</taxon>
        <taxon>Metazoa</taxon>
        <taxon>Ecdysozoa</taxon>
        <taxon>Nematoda</taxon>
        <taxon>Enoplea</taxon>
        <taxon>Dorylaimia</taxon>
        <taxon>Trichinellida</taxon>
        <taxon>Trichinellidae</taxon>
        <taxon>Trichinella</taxon>
    </lineage>
</organism>
<keyword evidence="2" id="KW-1185">Reference proteome</keyword>
<comment type="caution">
    <text evidence="1">The sequence shown here is derived from an EMBL/GenBank/DDBJ whole genome shotgun (WGS) entry which is preliminary data.</text>
</comment>
<proteinExistence type="predicted"/>